<evidence type="ECO:0000256" key="1">
    <source>
        <dbReference type="SAM" id="SignalP"/>
    </source>
</evidence>
<gene>
    <name evidence="3" type="ORF">JF539_16740</name>
</gene>
<feature type="domain" description="PepSY" evidence="2">
    <location>
        <begin position="42"/>
        <end position="100"/>
    </location>
</feature>
<feature type="chain" id="PRO_5037343783" evidence="1">
    <location>
        <begin position="24"/>
        <end position="104"/>
    </location>
</feature>
<dbReference type="Proteomes" id="UP000664096">
    <property type="component" value="Unassembled WGS sequence"/>
</dbReference>
<dbReference type="Gene3D" id="3.10.450.40">
    <property type="match status" value="1"/>
</dbReference>
<organism evidence="3 4">
    <name type="scientific">Roseibium aggregatum</name>
    <dbReference type="NCBI Taxonomy" id="187304"/>
    <lineage>
        <taxon>Bacteria</taxon>
        <taxon>Pseudomonadati</taxon>
        <taxon>Pseudomonadota</taxon>
        <taxon>Alphaproteobacteria</taxon>
        <taxon>Hyphomicrobiales</taxon>
        <taxon>Stappiaceae</taxon>
        <taxon>Roseibium</taxon>
    </lineage>
</organism>
<reference evidence="3" key="1">
    <citation type="submission" date="2020-12" db="EMBL/GenBank/DDBJ databases">
        <title>Oil enriched cultivation method for isolating marine PHA-producing bacteria.</title>
        <authorList>
            <person name="Zheng W."/>
            <person name="Yu S."/>
            <person name="Huang Y."/>
        </authorList>
    </citation>
    <scope>NUCLEOTIDE SEQUENCE</scope>
    <source>
        <strain evidence="3">SY-2-12</strain>
    </source>
</reference>
<protein>
    <submittedName>
        <fullName evidence="3">PepSY domain-containing protein</fullName>
    </submittedName>
</protein>
<feature type="signal peptide" evidence="1">
    <location>
        <begin position="1"/>
        <end position="23"/>
    </location>
</feature>
<dbReference type="AlphaFoldDB" id="A0A939J593"/>
<sequence length="104" mass="11383">MKTGPFPILGLIACLLVAAPAAARKGFDQDAARAAVLRGEILPLGEILAIAEAEVAGRVIEVELDKRHGRFIYEFEFITPEGQLIELEIDARSGEVLDRELELR</sequence>
<keyword evidence="1" id="KW-0732">Signal</keyword>
<proteinExistence type="predicted"/>
<dbReference type="Pfam" id="PF03413">
    <property type="entry name" value="PepSY"/>
    <property type="match status" value="1"/>
</dbReference>
<dbReference type="RefSeq" id="WP_207141841.1">
    <property type="nucleotide sequence ID" value="NZ_JAEKJZ010000003.1"/>
</dbReference>
<dbReference type="EMBL" id="JAEKJZ010000003">
    <property type="protein sequence ID" value="MBN9672000.1"/>
    <property type="molecule type" value="Genomic_DNA"/>
</dbReference>
<evidence type="ECO:0000259" key="2">
    <source>
        <dbReference type="Pfam" id="PF03413"/>
    </source>
</evidence>
<name>A0A939J593_9HYPH</name>
<evidence type="ECO:0000313" key="4">
    <source>
        <dbReference type="Proteomes" id="UP000664096"/>
    </source>
</evidence>
<evidence type="ECO:0000313" key="3">
    <source>
        <dbReference type="EMBL" id="MBN9672000.1"/>
    </source>
</evidence>
<comment type="caution">
    <text evidence="3">The sequence shown here is derived from an EMBL/GenBank/DDBJ whole genome shotgun (WGS) entry which is preliminary data.</text>
</comment>
<dbReference type="InterPro" id="IPR025711">
    <property type="entry name" value="PepSY"/>
</dbReference>
<accession>A0A939J593</accession>